<organism evidence="12 13">
    <name type="scientific">Pseudogulbenkiania ferrooxidans EGD-HP2</name>
    <dbReference type="NCBI Taxonomy" id="1388764"/>
    <lineage>
        <taxon>Bacteria</taxon>
        <taxon>Pseudomonadati</taxon>
        <taxon>Pseudomonadota</taxon>
        <taxon>Betaproteobacteria</taxon>
        <taxon>Neisseriales</taxon>
        <taxon>Chromobacteriaceae</taxon>
        <taxon>Pseudogulbenkiania</taxon>
    </lineage>
</organism>
<feature type="binding site" evidence="10">
    <location>
        <position position="77"/>
    </location>
    <ligand>
        <name>substrate</name>
    </ligand>
</feature>
<evidence type="ECO:0000313" key="13">
    <source>
        <dbReference type="Proteomes" id="UP000016426"/>
    </source>
</evidence>
<keyword evidence="7 10" id="KW-0326">Glycosidase</keyword>
<keyword evidence="2 10" id="KW-0963">Cytoplasm</keyword>
<comment type="subcellular location">
    <subcellularLocation>
        <location evidence="10">Cytoplasm</location>
    </subcellularLocation>
</comment>
<keyword evidence="5 10" id="KW-0133">Cell shape</keyword>
<evidence type="ECO:0000256" key="4">
    <source>
        <dbReference type="ARBA" id="ARBA00022801"/>
    </source>
</evidence>
<feature type="active site" description="Nucleophile" evidence="10">
    <location>
        <position position="265"/>
    </location>
</feature>
<sequence length="368" mass="39892">MVEDETMTRTTLNLPRGPVMVDVAGFSLTEQERARLSHPLVGGIILFRRNFQNIEQLRALTAEIRALRSPHLLIAVDHEGGRVQRFLDGFTRLPPMNVLGEAWDQDQEEARKLAETVGYVLAAELSACGIDLSFTPVLDLDWERCAVIGNRSFHRDPEAVAELAEALQQGLGRGGMMSCGKHYPGHGYVEGDSHHLMPQDDRSLAQIEQDDLVPFARLADAGMGAVMPAHVLYPAVDSQPAGFSKVWLTDILRGKIGFDGVIFSDALDMAGAAGAGTYVQRADAALAAGCDMVLVCNQPEEADMMLAALLPPPQPKLAERLERMAGKSRAEDWQRLIATPDFAAAQAVVKQLAMPKDALAGPQVGEAH</sequence>
<feature type="site" description="Important for catalytic activity" evidence="10">
    <location>
        <position position="192"/>
    </location>
</feature>
<evidence type="ECO:0000259" key="11">
    <source>
        <dbReference type="Pfam" id="PF00933"/>
    </source>
</evidence>
<comment type="pathway">
    <text evidence="10">Cell wall biogenesis; peptidoglycan recycling.</text>
</comment>
<comment type="catalytic activity">
    <reaction evidence="1 10">
        <text>Hydrolysis of terminal non-reducing N-acetyl-D-hexosamine residues in N-acetyl-beta-D-hexosaminides.</text>
        <dbReference type="EC" id="3.2.1.52"/>
    </reaction>
</comment>
<evidence type="ECO:0000256" key="2">
    <source>
        <dbReference type="ARBA" id="ARBA00022490"/>
    </source>
</evidence>
<dbReference type="PANTHER" id="PTHR30480">
    <property type="entry name" value="BETA-HEXOSAMINIDASE-RELATED"/>
    <property type="match status" value="1"/>
</dbReference>
<evidence type="ECO:0000313" key="12">
    <source>
        <dbReference type="EMBL" id="ERE03338.1"/>
    </source>
</evidence>
<evidence type="ECO:0000256" key="5">
    <source>
        <dbReference type="ARBA" id="ARBA00022960"/>
    </source>
</evidence>
<keyword evidence="9 10" id="KW-0961">Cell wall biogenesis/degradation</keyword>
<dbReference type="Proteomes" id="UP000016426">
    <property type="component" value="Unassembled WGS sequence"/>
</dbReference>
<evidence type="ECO:0000256" key="6">
    <source>
        <dbReference type="ARBA" id="ARBA00022984"/>
    </source>
</evidence>
<comment type="similarity">
    <text evidence="10">Belongs to the glycosyl hydrolase 3 family. NagZ subfamily.</text>
</comment>
<keyword evidence="3 10" id="KW-0132">Cell division</keyword>
<dbReference type="Gene3D" id="3.20.20.300">
    <property type="entry name" value="Glycoside hydrolase, family 3, N-terminal domain"/>
    <property type="match status" value="1"/>
</dbReference>
<dbReference type="NCBIfam" id="NF003740">
    <property type="entry name" value="PRK05337.1"/>
    <property type="match status" value="1"/>
</dbReference>
<reference evidence="12 13" key="1">
    <citation type="journal article" date="2013" name="Genome Announc.">
        <title>Genome Sequence of the Pigment-Producing Bacterium Pseudogulbenkiania ferrooxidans, Isolated from Loktak Lake.</title>
        <authorList>
            <person name="Puranik S."/>
            <person name="Talkal R."/>
            <person name="Qureshi A."/>
            <person name="Khardenavis A."/>
            <person name="Kapley A."/>
            <person name="Purohit H.J."/>
        </authorList>
    </citation>
    <scope>NUCLEOTIDE SEQUENCE [LARGE SCALE GENOMIC DNA]</scope>
    <source>
        <strain evidence="12 13">EGD-HP2</strain>
    </source>
</reference>
<dbReference type="InterPro" id="IPR036962">
    <property type="entry name" value="Glyco_hydro_3_N_sf"/>
</dbReference>
<evidence type="ECO:0000256" key="3">
    <source>
        <dbReference type="ARBA" id="ARBA00022618"/>
    </source>
</evidence>
<feature type="active site" description="Proton donor/acceptor" evidence="10">
    <location>
        <position position="194"/>
    </location>
</feature>
<keyword evidence="6 10" id="KW-0573">Peptidoglycan synthesis</keyword>
<keyword evidence="13" id="KW-1185">Reference proteome</keyword>
<feature type="binding site" evidence="10">
    <location>
        <position position="85"/>
    </location>
    <ligand>
        <name>substrate</name>
    </ligand>
</feature>
<accession>A0ABP2XIM6</accession>
<comment type="caution">
    <text evidence="12">The sequence shown here is derived from an EMBL/GenBank/DDBJ whole genome shotgun (WGS) entry which is preliminary data.</text>
</comment>
<dbReference type="Pfam" id="PF00933">
    <property type="entry name" value="Glyco_hydro_3"/>
    <property type="match status" value="1"/>
</dbReference>
<keyword evidence="4 10" id="KW-0378">Hydrolase</keyword>
<dbReference type="HAMAP" id="MF_00364">
    <property type="entry name" value="NagZ"/>
    <property type="match status" value="1"/>
</dbReference>
<evidence type="ECO:0000256" key="9">
    <source>
        <dbReference type="ARBA" id="ARBA00023316"/>
    </source>
</evidence>
<dbReference type="InterPro" id="IPR022956">
    <property type="entry name" value="Beta_hexosaminidase_bac"/>
</dbReference>
<dbReference type="InterPro" id="IPR050226">
    <property type="entry name" value="NagZ_Beta-hexosaminidase"/>
</dbReference>
<dbReference type="EMBL" id="AVPH01000262">
    <property type="protein sequence ID" value="ERE03338.1"/>
    <property type="molecule type" value="Genomic_DNA"/>
</dbReference>
<gene>
    <name evidence="10" type="primary">nagZ</name>
    <name evidence="12" type="ORF">O166_12350</name>
</gene>
<dbReference type="PROSITE" id="PS00775">
    <property type="entry name" value="GLYCOSYL_HYDROL_F3"/>
    <property type="match status" value="1"/>
</dbReference>
<evidence type="ECO:0000256" key="1">
    <source>
        <dbReference type="ARBA" id="ARBA00001231"/>
    </source>
</evidence>
<dbReference type="InterPro" id="IPR017853">
    <property type="entry name" value="GH"/>
</dbReference>
<protein>
    <recommendedName>
        <fullName evidence="10">Beta-hexosaminidase</fullName>
        <ecNumber evidence="10">3.2.1.52</ecNumber>
    </recommendedName>
    <alternativeName>
        <fullName evidence="10">Beta-N-acetylhexosaminidase</fullName>
    </alternativeName>
    <alternativeName>
        <fullName evidence="10">N-acetyl-beta-glucosaminidase</fullName>
    </alternativeName>
</protein>
<feature type="binding site" evidence="10">
    <location>
        <position position="151"/>
    </location>
    <ligand>
        <name>substrate</name>
    </ligand>
</feature>
<feature type="domain" description="Glycoside hydrolase family 3 N-terminal" evidence="11">
    <location>
        <begin position="27"/>
        <end position="300"/>
    </location>
</feature>
<dbReference type="InterPro" id="IPR019800">
    <property type="entry name" value="Glyco_hydro_3_AS"/>
</dbReference>
<dbReference type="SUPFAM" id="SSF51445">
    <property type="entry name" value="(Trans)glycosidases"/>
    <property type="match status" value="1"/>
</dbReference>
<dbReference type="EC" id="3.2.1.52" evidence="10"/>
<evidence type="ECO:0000256" key="8">
    <source>
        <dbReference type="ARBA" id="ARBA00023306"/>
    </source>
</evidence>
<evidence type="ECO:0000256" key="10">
    <source>
        <dbReference type="HAMAP-Rule" id="MF_00364"/>
    </source>
</evidence>
<name>A0ABP2XIM6_9NEIS</name>
<feature type="binding site" evidence="10">
    <location>
        <begin position="181"/>
        <end position="182"/>
    </location>
    <ligand>
        <name>substrate</name>
    </ligand>
</feature>
<dbReference type="PANTHER" id="PTHR30480:SF13">
    <property type="entry name" value="BETA-HEXOSAMINIDASE"/>
    <property type="match status" value="1"/>
</dbReference>
<comment type="function">
    <text evidence="10">Plays a role in peptidoglycan recycling by cleaving the terminal beta-1,4-linked N-acetylglucosamine (GlcNAc) from peptide-linked peptidoglycan fragments, giving rise to free GlcNAc, anhydro-N-acetylmuramic acid and anhydro-N-acetylmuramic acid-linked peptides.</text>
</comment>
<proteinExistence type="inferred from homology"/>
<dbReference type="InterPro" id="IPR001764">
    <property type="entry name" value="Glyco_hydro_3_N"/>
</dbReference>
<keyword evidence="8 10" id="KW-0131">Cell cycle</keyword>
<evidence type="ECO:0000256" key="7">
    <source>
        <dbReference type="ARBA" id="ARBA00023295"/>
    </source>
</evidence>